<dbReference type="CDD" id="cd02696">
    <property type="entry name" value="MurNAc-LAA"/>
    <property type="match status" value="1"/>
</dbReference>
<dbReference type="SUPFAM" id="SSF53187">
    <property type="entry name" value="Zn-dependent exopeptidases"/>
    <property type="match status" value="1"/>
</dbReference>
<reference evidence="6" key="1">
    <citation type="journal article" date="2020" name="Syst. Appl. Microbiol.">
        <title>Clarifying the taxonomy of the causal agent of bacterial leaf spot of lettuce through a polyphasic approach reveals that Xanthomonas cynarae Trebaol et al. 2000 emend. Timilsina et al. 2019 is a later heterotypic synonym of Xanthomonas hortorum Vauterin et al. 1995.</title>
        <authorList>
            <person name="Moriniere L."/>
            <person name="Burlet A."/>
            <person name="Rosenthal E.R."/>
            <person name="Nesme X."/>
            <person name="Portier P."/>
            <person name="Bull C.T."/>
            <person name="Lavire C."/>
            <person name="Fischer-Le Saux M."/>
            <person name="Bertolla F."/>
        </authorList>
    </citation>
    <scope>NUCLEOTIDE SEQUENCE [LARGE SCALE GENOMIC DNA]</scope>
    <source>
        <strain evidence="6">CFBP2533</strain>
    </source>
</reference>
<evidence type="ECO:0000256" key="1">
    <source>
        <dbReference type="ARBA" id="ARBA00001561"/>
    </source>
</evidence>
<feature type="domain" description="MurNAc-LAA" evidence="4">
    <location>
        <begin position="275"/>
        <end position="392"/>
    </location>
</feature>
<dbReference type="Gene3D" id="3.40.630.40">
    <property type="entry name" value="Zn-dependent exopeptidases"/>
    <property type="match status" value="1"/>
</dbReference>
<evidence type="ECO:0000313" key="6">
    <source>
        <dbReference type="Proteomes" id="UP000548771"/>
    </source>
</evidence>
<dbReference type="AlphaFoldDB" id="A0AAX0A419"/>
<gene>
    <name evidence="5" type="ORF">E1J24_22690</name>
</gene>
<evidence type="ECO:0000313" key="5">
    <source>
        <dbReference type="EMBL" id="NMI24546.1"/>
    </source>
</evidence>
<evidence type="ECO:0000256" key="2">
    <source>
        <dbReference type="ARBA" id="ARBA00011901"/>
    </source>
</evidence>
<dbReference type="EC" id="3.5.1.28" evidence="2"/>
<comment type="catalytic activity">
    <reaction evidence="1">
        <text>Hydrolyzes the link between N-acetylmuramoyl residues and L-amino acid residues in certain cell-wall glycopeptides.</text>
        <dbReference type="EC" id="3.5.1.28"/>
    </reaction>
</comment>
<dbReference type="SMART" id="SM00646">
    <property type="entry name" value="Ami_3"/>
    <property type="match status" value="1"/>
</dbReference>
<protein>
    <recommendedName>
        <fullName evidence="2">N-acetylmuramoyl-L-alanine amidase</fullName>
        <ecNumber evidence="2">3.5.1.28</ecNumber>
    </recommendedName>
</protein>
<dbReference type="InterPro" id="IPR002508">
    <property type="entry name" value="MurNAc-LAA_cat"/>
</dbReference>
<dbReference type="PANTHER" id="PTHR30404">
    <property type="entry name" value="N-ACETYLMURAMOYL-L-ALANINE AMIDASE"/>
    <property type="match status" value="1"/>
</dbReference>
<proteinExistence type="predicted"/>
<evidence type="ECO:0000256" key="3">
    <source>
        <dbReference type="ARBA" id="ARBA00022801"/>
    </source>
</evidence>
<dbReference type="GO" id="GO:0009253">
    <property type="term" value="P:peptidoglycan catabolic process"/>
    <property type="evidence" value="ECO:0007669"/>
    <property type="project" value="InterPro"/>
</dbReference>
<feature type="non-terminal residue" evidence="5">
    <location>
        <position position="1"/>
    </location>
</feature>
<name>A0AAX0A419_9XANT</name>
<comment type="caution">
    <text evidence="5">The sequence shown here is derived from an EMBL/GenBank/DDBJ whole genome shotgun (WGS) entry which is preliminary data.</text>
</comment>
<sequence>FTLTVNLVFFVGNSSAANSGGAESASAVASLSKSDRSQLEKDLTQEAQRIVKRLPPLEGQLSNKHDVSARFDSAGKVLIVDLGRDYVPKINGAEFEDNLHAISRSLLPLFDDVVTIDGIEFRYSGKDIYYYFPKDYRPSPVQKKTDVKPVALPQAAVAAQKKVMISAGHGAYYHYGYKDWRYQRDNFNGVVEDLVTPPMSTYLSQFLISNSNALTSFVRSQDSTIHAPSGLEWWKVASRYYLANKYPELTAVWNSKSKSPREGDIERTEDLYARPLFANNQKVDALLHVHTNGVAETTARGLRIFYQTGRVEDKKFAESVHCYMKEAISTTPGYETYPTGSVNFDDNAETREATMPSVIAEVGFHTNPDDQLALKDPVFQKAAMRGFEKGYRMYQEGKACEPFQITETPNINSPLNKSFDVLSHYKGNPRFPVKRVSKATSCPSGLTCAGSTKSLTGASPFKVQGNCNYNGTALKKFQMTWEVIFTDADGVTAKTTYVTNCGA</sequence>
<accession>A0AAX0A419</accession>
<dbReference type="InterPro" id="IPR050695">
    <property type="entry name" value="N-acetylmuramoyl_amidase_3"/>
</dbReference>
<dbReference type="EMBL" id="SMDX01000061">
    <property type="protein sequence ID" value="NMI24546.1"/>
    <property type="molecule type" value="Genomic_DNA"/>
</dbReference>
<dbReference type="Proteomes" id="UP000548771">
    <property type="component" value="Unassembled WGS sequence"/>
</dbReference>
<dbReference type="RefSeq" id="WP_168960120.1">
    <property type="nucleotide sequence ID" value="NZ_JAMQTM010000186.1"/>
</dbReference>
<dbReference type="Pfam" id="PF01520">
    <property type="entry name" value="Amidase_3"/>
    <property type="match status" value="1"/>
</dbReference>
<dbReference type="GO" id="GO:0030288">
    <property type="term" value="C:outer membrane-bounded periplasmic space"/>
    <property type="evidence" value="ECO:0007669"/>
    <property type="project" value="TreeGrafter"/>
</dbReference>
<dbReference type="GO" id="GO:0008745">
    <property type="term" value="F:N-acetylmuramoyl-L-alanine amidase activity"/>
    <property type="evidence" value="ECO:0007669"/>
    <property type="project" value="UniProtKB-EC"/>
</dbReference>
<dbReference type="PANTHER" id="PTHR30404:SF0">
    <property type="entry name" value="N-ACETYLMURAMOYL-L-ALANINE AMIDASE AMIC"/>
    <property type="match status" value="1"/>
</dbReference>
<evidence type="ECO:0000259" key="4">
    <source>
        <dbReference type="SMART" id="SM00646"/>
    </source>
</evidence>
<keyword evidence="3" id="KW-0378">Hydrolase</keyword>
<organism evidence="5 6">
    <name type="scientific">Xanthomonas hortorum pv. pelargonii</name>
    <dbReference type="NCBI Taxonomy" id="453602"/>
    <lineage>
        <taxon>Bacteria</taxon>
        <taxon>Pseudomonadati</taxon>
        <taxon>Pseudomonadota</taxon>
        <taxon>Gammaproteobacteria</taxon>
        <taxon>Lysobacterales</taxon>
        <taxon>Lysobacteraceae</taxon>
        <taxon>Xanthomonas</taxon>
    </lineage>
</organism>